<keyword evidence="4" id="KW-1185">Reference proteome</keyword>
<evidence type="ECO:0000313" key="4">
    <source>
        <dbReference type="Proteomes" id="UP000694557"/>
    </source>
</evidence>
<dbReference type="GeneTree" id="ENSGT00530000063583"/>
<keyword evidence="2" id="KW-1133">Transmembrane helix</keyword>
<evidence type="ECO:0000256" key="2">
    <source>
        <dbReference type="SAM" id="Phobius"/>
    </source>
</evidence>
<sequence length="212" mass="23994">MLQEGHKDHQGHQPPEPLPVHPAIIQKARSVQVHQSWDRETEKQLLSQGHQTPNDPEVFLSGGYSAEVKAWDAHTCKRVYRAGILQTLAILFLTGGREFVTSSDSVSQDSAERMLIAWDFQTFAKVSKQIYHELYMCPSLALYLKEDSFVAHTNDNYMALLSAQRPYRMTRGGGMRDTKVPFVCFYFSSMIGISMCLAWYGSQSEAAVNRCL</sequence>
<accession>A0A8C7DCX0</accession>
<dbReference type="Ensembl" id="ENSOKIT00005016836.1">
    <property type="protein sequence ID" value="ENSOKIP00005015821.1"/>
    <property type="gene ID" value="ENSOKIG00005007074.1"/>
</dbReference>
<reference evidence="3" key="2">
    <citation type="submission" date="2025-09" db="UniProtKB">
        <authorList>
            <consortium name="Ensembl"/>
        </authorList>
    </citation>
    <scope>IDENTIFICATION</scope>
</reference>
<dbReference type="AlphaFoldDB" id="A0A8C7DCX0"/>
<dbReference type="PANTHER" id="PTHR44566">
    <property type="entry name" value="TRANSDUCIN/WD40 REPEAT-LIKE SUPERFAMILY PROTEIN"/>
    <property type="match status" value="1"/>
</dbReference>
<organism evidence="3 4">
    <name type="scientific">Oncorhynchus kisutch</name>
    <name type="common">Coho salmon</name>
    <name type="synonym">Salmo kisutch</name>
    <dbReference type="NCBI Taxonomy" id="8019"/>
    <lineage>
        <taxon>Eukaryota</taxon>
        <taxon>Metazoa</taxon>
        <taxon>Chordata</taxon>
        <taxon>Craniata</taxon>
        <taxon>Vertebrata</taxon>
        <taxon>Euteleostomi</taxon>
        <taxon>Actinopterygii</taxon>
        <taxon>Neopterygii</taxon>
        <taxon>Teleostei</taxon>
        <taxon>Protacanthopterygii</taxon>
        <taxon>Salmoniformes</taxon>
        <taxon>Salmonidae</taxon>
        <taxon>Salmoninae</taxon>
        <taxon>Oncorhynchus</taxon>
    </lineage>
</organism>
<feature type="compositionally biased region" description="Basic and acidic residues" evidence="1">
    <location>
        <begin position="1"/>
        <end position="11"/>
    </location>
</feature>
<dbReference type="Proteomes" id="UP000694557">
    <property type="component" value="Unassembled WGS sequence"/>
</dbReference>
<dbReference type="PANTHER" id="PTHR44566:SF1">
    <property type="entry name" value="WD REPEAT-CONTAINING PROTEIN 25"/>
    <property type="match status" value="1"/>
</dbReference>
<evidence type="ECO:0000313" key="3">
    <source>
        <dbReference type="Ensembl" id="ENSOKIP00005015821.1"/>
    </source>
</evidence>
<reference evidence="3" key="1">
    <citation type="submission" date="2025-08" db="UniProtKB">
        <authorList>
            <consortium name="Ensembl"/>
        </authorList>
    </citation>
    <scope>IDENTIFICATION</scope>
</reference>
<keyword evidence="2" id="KW-0812">Transmembrane</keyword>
<feature type="transmembrane region" description="Helical" evidence="2">
    <location>
        <begin position="180"/>
        <end position="200"/>
    </location>
</feature>
<name>A0A8C7DCX0_ONCKI</name>
<keyword evidence="2" id="KW-0472">Membrane</keyword>
<evidence type="ECO:0000256" key="1">
    <source>
        <dbReference type="SAM" id="MobiDB-lite"/>
    </source>
</evidence>
<dbReference type="InterPro" id="IPR053053">
    <property type="entry name" value="WD_repeat_protein"/>
</dbReference>
<proteinExistence type="predicted"/>
<dbReference type="InterPro" id="IPR015943">
    <property type="entry name" value="WD40/YVTN_repeat-like_dom_sf"/>
</dbReference>
<feature type="region of interest" description="Disordered" evidence="1">
    <location>
        <begin position="1"/>
        <end position="20"/>
    </location>
</feature>
<protein>
    <submittedName>
        <fullName evidence="3">Uncharacterized protein</fullName>
    </submittedName>
</protein>
<dbReference type="Gene3D" id="2.130.10.10">
    <property type="entry name" value="YVTN repeat-like/Quinoprotein amine dehydrogenase"/>
    <property type="match status" value="1"/>
</dbReference>